<feature type="compositionally biased region" description="Polar residues" evidence="1">
    <location>
        <begin position="124"/>
        <end position="134"/>
    </location>
</feature>
<evidence type="ECO:0000256" key="1">
    <source>
        <dbReference type="SAM" id="MobiDB-lite"/>
    </source>
</evidence>
<evidence type="ECO:0000256" key="2">
    <source>
        <dbReference type="SAM" id="Phobius"/>
    </source>
</evidence>
<name>A0ABR3WWW2_9EURO</name>
<comment type="caution">
    <text evidence="3">The sequence shown here is derived from an EMBL/GenBank/DDBJ whole genome shotgun (WGS) entry which is preliminary data.</text>
</comment>
<feature type="compositionally biased region" description="Polar residues" evidence="1">
    <location>
        <begin position="83"/>
        <end position="93"/>
    </location>
</feature>
<sequence length="530" mass="58908">MLVRGRRLVVLIGPVLLLFTFCLYLFDRGGFRSPFHAGKTSSGGGDDIYGGHGGKAWLGESFSTSEPSQLNSESDSEHENEPQFGSASSSQDGLVSIAPLSSSEDDNEDTSRSSENNDMGAITSPDSLSQADIPQSTHCEVFSVSTPNARYFTIDFGSPYKTINPNIIPHPSLNDTWIVVAQRMSTRPNSVFNVELVCDAVFVEEEEKKDTILRCIDPPVILPIAATNSPSETERCLGDLAALTLNIGPHDARVFFGPNAPYTIYGSNSQYTCFGQWMQDLRLLVDWGFDLNPYKEFRIGTELQRPKAGSDAGAYRAVEKNWFVFWDDQNKLYLHYDISPRRAFAKLEPDGSVGLDIAPLAAWNDEACMAKYMPPIAPDGQQSIHQSTNSLTITLCKRSDLSCNPDDSNTFILTIFHHKSFYSFHSVYEPYVMLFRRAAPFDIYGISTKPIWIHGRGGPGQGKRPQMMEAGWDQTEMFYVTSISWKSRELKYHGYSDDVLFLAFGIEDERTGGIDILAGDLLNDLGLCSM</sequence>
<keyword evidence="2" id="KW-1133">Transmembrane helix</keyword>
<reference evidence="3 4" key="1">
    <citation type="journal article" date="2024" name="IMA Fungus">
        <title>IMA Genome - F19 : A genome assembly and annotation guide to empower mycologists, including annotated draft genome sequences of Ceratocystis pirilliformis, Diaporthe australafricana, Fusarium ophioides, Paecilomyces lecythidis, and Sporothrix stenoceras.</title>
        <authorList>
            <person name="Aylward J."/>
            <person name="Wilson A.M."/>
            <person name="Visagie C.M."/>
            <person name="Spraker J."/>
            <person name="Barnes I."/>
            <person name="Buitendag C."/>
            <person name="Ceriani C."/>
            <person name="Del Mar Angel L."/>
            <person name="du Plessis D."/>
            <person name="Fuchs T."/>
            <person name="Gasser K."/>
            <person name="Kramer D."/>
            <person name="Li W."/>
            <person name="Munsamy K."/>
            <person name="Piso A."/>
            <person name="Price J.L."/>
            <person name="Sonnekus B."/>
            <person name="Thomas C."/>
            <person name="van der Nest A."/>
            <person name="van Dijk A."/>
            <person name="van Heerden A."/>
            <person name="van Vuuren N."/>
            <person name="Yilmaz N."/>
            <person name="Duong T.A."/>
            <person name="van der Merwe N.A."/>
            <person name="Wingfield M.J."/>
            <person name="Wingfield B.D."/>
        </authorList>
    </citation>
    <scope>NUCLEOTIDE SEQUENCE [LARGE SCALE GENOMIC DNA]</scope>
    <source>
        <strain evidence="3 4">CMW 18167</strain>
    </source>
</reference>
<gene>
    <name evidence="3" type="ORF">Plec18167_008560</name>
</gene>
<evidence type="ECO:0000313" key="3">
    <source>
        <dbReference type="EMBL" id="KAL1867814.1"/>
    </source>
</evidence>
<dbReference type="Proteomes" id="UP001583193">
    <property type="component" value="Unassembled WGS sequence"/>
</dbReference>
<evidence type="ECO:0000313" key="4">
    <source>
        <dbReference type="Proteomes" id="UP001583193"/>
    </source>
</evidence>
<protein>
    <submittedName>
        <fullName evidence="3">Uncharacterized protein</fullName>
    </submittedName>
</protein>
<dbReference type="EMBL" id="JAVDPF010000042">
    <property type="protein sequence ID" value="KAL1867814.1"/>
    <property type="molecule type" value="Genomic_DNA"/>
</dbReference>
<feature type="region of interest" description="Disordered" evidence="1">
    <location>
        <begin position="60"/>
        <end position="134"/>
    </location>
</feature>
<organism evidence="3 4">
    <name type="scientific">Paecilomyces lecythidis</name>
    <dbReference type="NCBI Taxonomy" id="3004212"/>
    <lineage>
        <taxon>Eukaryota</taxon>
        <taxon>Fungi</taxon>
        <taxon>Dikarya</taxon>
        <taxon>Ascomycota</taxon>
        <taxon>Pezizomycotina</taxon>
        <taxon>Eurotiomycetes</taxon>
        <taxon>Eurotiomycetidae</taxon>
        <taxon>Eurotiales</taxon>
        <taxon>Thermoascaceae</taxon>
        <taxon>Paecilomyces</taxon>
    </lineage>
</organism>
<keyword evidence="2" id="KW-0812">Transmembrane</keyword>
<proteinExistence type="predicted"/>
<keyword evidence="2" id="KW-0472">Membrane</keyword>
<keyword evidence="4" id="KW-1185">Reference proteome</keyword>
<feature type="compositionally biased region" description="Polar residues" evidence="1">
    <location>
        <begin position="61"/>
        <end position="73"/>
    </location>
</feature>
<accession>A0ABR3WWW2</accession>
<feature type="transmembrane region" description="Helical" evidence="2">
    <location>
        <begin position="7"/>
        <end position="26"/>
    </location>
</feature>